<dbReference type="SMART" id="SM00287">
    <property type="entry name" value="SH3b"/>
    <property type="match status" value="6"/>
</dbReference>
<feature type="domain" description="SH3b" evidence="2">
    <location>
        <begin position="35"/>
        <end position="100"/>
    </location>
</feature>
<keyword evidence="4" id="KW-1185">Reference proteome</keyword>
<gene>
    <name evidence="3" type="ORF">JOC27_001063</name>
</gene>
<dbReference type="InterPro" id="IPR052354">
    <property type="entry name" value="Cell_Wall_Dynamics_Protein"/>
</dbReference>
<dbReference type="PANTHER" id="PTHR34408:SF2">
    <property type="entry name" value="CELL WALL-BINDING PROTEIN YWSB"/>
    <property type="match status" value="1"/>
</dbReference>
<dbReference type="SMART" id="SM00047">
    <property type="entry name" value="LYZ2"/>
    <property type="match status" value="1"/>
</dbReference>
<feature type="domain" description="SH3b" evidence="2">
    <location>
        <begin position="264"/>
        <end position="329"/>
    </location>
</feature>
<feature type="domain" description="SH3b" evidence="2">
    <location>
        <begin position="113"/>
        <end position="176"/>
    </location>
</feature>
<feature type="domain" description="SH3b" evidence="2">
    <location>
        <begin position="416"/>
        <end position="479"/>
    </location>
</feature>
<comment type="caution">
    <text evidence="3">The sequence shown here is derived from an EMBL/GenBank/DDBJ whole genome shotgun (WGS) entry which is preliminary data.</text>
</comment>
<proteinExistence type="predicted"/>
<dbReference type="EC" id="3.2.1.96" evidence="3"/>
<reference evidence="3 4" key="1">
    <citation type="submission" date="2021-01" db="EMBL/GenBank/DDBJ databases">
        <title>Genomic Encyclopedia of Type Strains, Phase IV (KMG-IV): sequencing the most valuable type-strain genomes for metagenomic binning, comparative biology and taxonomic classification.</title>
        <authorList>
            <person name="Goeker M."/>
        </authorList>
    </citation>
    <scope>NUCLEOTIDE SEQUENCE [LARGE SCALE GENOMIC DNA]</scope>
    <source>
        <strain evidence="3 4">DSM 100968</strain>
    </source>
</reference>
<feature type="domain" description="SH3b" evidence="2">
    <location>
        <begin position="342"/>
        <end position="404"/>
    </location>
</feature>
<evidence type="ECO:0000313" key="4">
    <source>
        <dbReference type="Proteomes" id="UP000823201"/>
    </source>
</evidence>
<dbReference type="InterPro" id="IPR002901">
    <property type="entry name" value="MGlyc_endo_b_GlcNAc-like_dom"/>
</dbReference>
<keyword evidence="1" id="KW-0732">Signal</keyword>
<evidence type="ECO:0000256" key="1">
    <source>
        <dbReference type="SAM" id="SignalP"/>
    </source>
</evidence>
<sequence length="716" mass="75052">MTLNRGITVLGTFATAAAVTAVAAAAPAQASADTFPSYTGQATANLNVRTTPDTSHAILGTLKKGETFEVIGAVEGGNWLKISYQNKEAYVDGDYVTKKGTATKATQAVEKVSAYPAVTTANLNVRFLPTSSGSVLATLKKGTQVTVTGKTADGWLQIRYKSGSAYVAGKYTSTVSAGSISKDITTSVTSTNYTGKTTANLNVRRGASTGYSIVTTLKKGTQLNVVAVSGSWLKVNQNGVSGWVSSKYVTKNSSSSTSSGSNSSATVQYTGKTTANLNVRSGASVSASILTTLKKDSSVSVTGSNGNWLQIEYKNGTAWVAKDYVSKSGTADSSQTATASKVLYQRVTTAKLNVRKSASISSSILTTLAKGTTVDVTGTRGNWLQIKYNGGTAYVSADFVAAPQSTEAQSSNSGSKAVQAVITTAVRFREGPSTSAKIYRTLSSGTLVEWLAETTDGWVKVSYGGKDGYVYGDYIEKQTASSISAENSASVKIPYSVSFASALAKEEKVSNASAAVIAEYMNPNNFAIGTSAYYQFLKLSTTVNVDAGTLNKLLAGRGTLDGQGQAFLDAAQYSKVNVFYLIAHAILETGSGRSDLAQGVAVGGTKVYNMFGISAFDGTAVVSASNYASEKGWTSPAAAIKGGAQWIASHYIYRSDYQQDTLYKMRWNPVALESGSAAHQYATDVAWAVKQTSMMNNLYSSVSGANLVFEVPQYTN</sequence>
<dbReference type="PROSITE" id="PS51781">
    <property type="entry name" value="SH3B"/>
    <property type="match status" value="6"/>
</dbReference>
<evidence type="ECO:0000313" key="3">
    <source>
        <dbReference type="EMBL" id="MBM7657614.1"/>
    </source>
</evidence>
<dbReference type="RefSeq" id="WP_205005950.1">
    <property type="nucleotide sequence ID" value="NZ_CBCRXA010000005.1"/>
</dbReference>
<organism evidence="3 4">
    <name type="scientific">Sporolactobacillus spathodeae</name>
    <dbReference type="NCBI Taxonomy" id="1465502"/>
    <lineage>
        <taxon>Bacteria</taxon>
        <taxon>Bacillati</taxon>
        <taxon>Bacillota</taxon>
        <taxon>Bacilli</taxon>
        <taxon>Bacillales</taxon>
        <taxon>Sporolactobacillaceae</taxon>
        <taxon>Sporolactobacillus</taxon>
    </lineage>
</organism>
<dbReference type="GO" id="GO:0033925">
    <property type="term" value="F:mannosyl-glycoprotein endo-beta-N-acetylglucosaminidase activity"/>
    <property type="evidence" value="ECO:0007669"/>
    <property type="project" value="UniProtKB-EC"/>
</dbReference>
<dbReference type="InterPro" id="IPR003646">
    <property type="entry name" value="SH3-like_bac-type"/>
</dbReference>
<dbReference type="Gene3D" id="2.30.30.40">
    <property type="entry name" value="SH3 Domains"/>
    <property type="match status" value="6"/>
</dbReference>
<dbReference type="Gene3D" id="1.10.530.10">
    <property type="match status" value="1"/>
</dbReference>
<feature type="chain" id="PRO_5046463887" evidence="1">
    <location>
        <begin position="33"/>
        <end position="716"/>
    </location>
</feature>
<feature type="signal peptide" evidence="1">
    <location>
        <begin position="1"/>
        <end position="32"/>
    </location>
</feature>
<dbReference type="Pfam" id="PF01832">
    <property type="entry name" value="Glucosaminidase"/>
    <property type="match status" value="1"/>
</dbReference>
<accession>A0ABS2Q747</accession>
<dbReference type="PANTHER" id="PTHR34408">
    <property type="entry name" value="FAMILY PROTEIN, PUTATIVE-RELATED"/>
    <property type="match status" value="1"/>
</dbReference>
<keyword evidence="3" id="KW-0326">Glycosidase</keyword>
<name>A0ABS2Q747_9BACL</name>
<dbReference type="EMBL" id="JAFBEV010000007">
    <property type="protein sequence ID" value="MBM7657614.1"/>
    <property type="molecule type" value="Genomic_DNA"/>
</dbReference>
<feature type="domain" description="SH3b" evidence="2">
    <location>
        <begin position="190"/>
        <end position="253"/>
    </location>
</feature>
<keyword evidence="3" id="KW-0378">Hydrolase</keyword>
<protein>
    <submittedName>
        <fullName evidence="3">Mannosyl-glycoprotein endo-beta-N-acetylglucosaminidase</fullName>
        <ecNumber evidence="3">3.2.1.96</ecNumber>
    </submittedName>
</protein>
<dbReference type="Proteomes" id="UP000823201">
    <property type="component" value="Unassembled WGS sequence"/>
</dbReference>
<evidence type="ECO:0000259" key="2">
    <source>
        <dbReference type="PROSITE" id="PS51781"/>
    </source>
</evidence>
<dbReference type="Pfam" id="PF08239">
    <property type="entry name" value="SH3_3"/>
    <property type="match status" value="6"/>
</dbReference>